<dbReference type="STRING" id="1173022.Cri9333_4679"/>
<evidence type="ECO:0000256" key="2">
    <source>
        <dbReference type="ARBA" id="ARBA00023012"/>
    </source>
</evidence>
<feature type="domain" description="Response regulatory" evidence="4">
    <location>
        <begin position="3"/>
        <end position="119"/>
    </location>
</feature>
<name>K9W523_9CYAN</name>
<keyword evidence="1 3" id="KW-0597">Phosphoprotein</keyword>
<dbReference type="InterPro" id="IPR011006">
    <property type="entry name" value="CheY-like_superfamily"/>
</dbReference>
<dbReference type="HOGENOM" id="CLU_000445_69_17_3"/>
<keyword evidence="6" id="KW-1185">Reference proteome</keyword>
<dbReference type="Proteomes" id="UP000010472">
    <property type="component" value="Chromosome"/>
</dbReference>
<evidence type="ECO:0000256" key="3">
    <source>
        <dbReference type="PROSITE-ProRule" id="PRU00169"/>
    </source>
</evidence>
<dbReference type="OrthoDB" id="582422at2"/>
<accession>K9W523</accession>
<proteinExistence type="predicted"/>
<evidence type="ECO:0000259" key="4">
    <source>
        <dbReference type="PROSITE" id="PS50110"/>
    </source>
</evidence>
<sequence length="120" mass="13198">MNSVLVVEDSATDLEVISLYLKQAGLSVVVAKNSQEAHEIIDKNHPNLIILDVILPDQSGFELCRELKNNPITNKIPVVISSSKNTDVDKLWGNMLGADAYITKPVNQVELIETIKTLMA</sequence>
<dbReference type="SMART" id="SM00448">
    <property type="entry name" value="REC"/>
    <property type="match status" value="1"/>
</dbReference>
<dbReference type="AlphaFoldDB" id="K9W523"/>
<dbReference type="EMBL" id="CP003620">
    <property type="protein sequence ID" value="AFZ15458.1"/>
    <property type="molecule type" value="Genomic_DNA"/>
</dbReference>
<dbReference type="RefSeq" id="WP_015205548.1">
    <property type="nucleotide sequence ID" value="NC_019753.1"/>
</dbReference>
<keyword evidence="2" id="KW-0902">Two-component regulatory system</keyword>
<dbReference type="Gene3D" id="3.40.50.2300">
    <property type="match status" value="1"/>
</dbReference>
<reference evidence="5 6" key="1">
    <citation type="submission" date="2012-06" db="EMBL/GenBank/DDBJ databases">
        <title>Finished chromosome of genome of Crinalium epipsammum PCC 9333.</title>
        <authorList>
            <consortium name="US DOE Joint Genome Institute"/>
            <person name="Gugger M."/>
            <person name="Coursin T."/>
            <person name="Rippka R."/>
            <person name="Tandeau De Marsac N."/>
            <person name="Huntemann M."/>
            <person name="Wei C.-L."/>
            <person name="Han J."/>
            <person name="Detter J.C."/>
            <person name="Han C."/>
            <person name="Tapia R."/>
            <person name="Davenport K."/>
            <person name="Daligault H."/>
            <person name="Erkkila T."/>
            <person name="Gu W."/>
            <person name="Munk A.C.C."/>
            <person name="Teshima H."/>
            <person name="Xu Y."/>
            <person name="Chain P."/>
            <person name="Chen A."/>
            <person name="Krypides N."/>
            <person name="Mavromatis K."/>
            <person name="Markowitz V."/>
            <person name="Szeto E."/>
            <person name="Ivanova N."/>
            <person name="Mikhailova N."/>
            <person name="Ovchinnikova G."/>
            <person name="Pagani I."/>
            <person name="Pati A."/>
            <person name="Goodwin L."/>
            <person name="Peters L."/>
            <person name="Pitluck S."/>
            <person name="Woyke T."/>
            <person name="Kerfeld C."/>
        </authorList>
    </citation>
    <scope>NUCLEOTIDE SEQUENCE [LARGE SCALE GENOMIC DNA]</scope>
    <source>
        <strain evidence="5 6">PCC 9333</strain>
    </source>
</reference>
<dbReference type="PANTHER" id="PTHR44591:SF14">
    <property type="entry name" value="PROTEIN PILG"/>
    <property type="match status" value="1"/>
</dbReference>
<gene>
    <name evidence="5" type="ORF">Cri9333_4679</name>
</gene>
<protein>
    <submittedName>
        <fullName evidence="5">Response regulator receiver protein</fullName>
    </submittedName>
</protein>
<dbReference type="CDD" id="cd17574">
    <property type="entry name" value="REC_OmpR"/>
    <property type="match status" value="1"/>
</dbReference>
<dbReference type="PATRIC" id="fig|1173022.3.peg.5053"/>
<organism evidence="5 6">
    <name type="scientific">Crinalium epipsammum PCC 9333</name>
    <dbReference type="NCBI Taxonomy" id="1173022"/>
    <lineage>
        <taxon>Bacteria</taxon>
        <taxon>Bacillati</taxon>
        <taxon>Cyanobacteriota</taxon>
        <taxon>Cyanophyceae</taxon>
        <taxon>Gomontiellales</taxon>
        <taxon>Gomontiellaceae</taxon>
        <taxon>Crinalium</taxon>
    </lineage>
</organism>
<dbReference type="Pfam" id="PF00072">
    <property type="entry name" value="Response_reg"/>
    <property type="match status" value="1"/>
</dbReference>
<dbReference type="SUPFAM" id="SSF52172">
    <property type="entry name" value="CheY-like"/>
    <property type="match status" value="1"/>
</dbReference>
<dbReference type="PANTHER" id="PTHR44591">
    <property type="entry name" value="STRESS RESPONSE REGULATOR PROTEIN 1"/>
    <property type="match status" value="1"/>
</dbReference>
<evidence type="ECO:0000313" key="6">
    <source>
        <dbReference type="Proteomes" id="UP000010472"/>
    </source>
</evidence>
<feature type="modified residue" description="4-aspartylphosphate" evidence="3">
    <location>
        <position position="52"/>
    </location>
</feature>
<dbReference type="InterPro" id="IPR001789">
    <property type="entry name" value="Sig_transdc_resp-reg_receiver"/>
</dbReference>
<evidence type="ECO:0000313" key="5">
    <source>
        <dbReference type="EMBL" id="AFZ15458.1"/>
    </source>
</evidence>
<dbReference type="GO" id="GO:0000160">
    <property type="term" value="P:phosphorelay signal transduction system"/>
    <property type="evidence" value="ECO:0007669"/>
    <property type="project" value="UniProtKB-KW"/>
</dbReference>
<dbReference type="eggNOG" id="COG0745">
    <property type="taxonomic scope" value="Bacteria"/>
</dbReference>
<evidence type="ECO:0000256" key="1">
    <source>
        <dbReference type="ARBA" id="ARBA00022553"/>
    </source>
</evidence>
<dbReference type="InterPro" id="IPR050595">
    <property type="entry name" value="Bact_response_regulator"/>
</dbReference>
<dbReference type="PROSITE" id="PS50110">
    <property type="entry name" value="RESPONSE_REGULATORY"/>
    <property type="match status" value="1"/>
</dbReference>
<dbReference type="KEGG" id="cep:Cri9333_4679"/>